<dbReference type="AlphaFoldDB" id="A0A0W0TFW7"/>
<reference evidence="1 2" key="1">
    <citation type="submission" date="2015-11" db="EMBL/GenBank/DDBJ databases">
        <title>Genomic analysis of 38 Legionella species identifies large and diverse effector repertoires.</title>
        <authorList>
            <person name="Burstein D."/>
            <person name="Amaro F."/>
            <person name="Zusman T."/>
            <person name="Lifshitz Z."/>
            <person name="Cohen O."/>
            <person name="Gilbert J.A."/>
            <person name="Pupko T."/>
            <person name="Shuman H.A."/>
            <person name="Segal G."/>
        </authorList>
    </citation>
    <scope>NUCLEOTIDE SEQUENCE [LARGE SCALE GENOMIC DNA]</scope>
    <source>
        <strain evidence="1 2">SE-32A-C8</strain>
    </source>
</reference>
<dbReference type="Proteomes" id="UP000054773">
    <property type="component" value="Unassembled WGS sequence"/>
</dbReference>
<keyword evidence="2" id="KW-1185">Reference proteome</keyword>
<dbReference type="EMBL" id="LNYA01000034">
    <property type="protein sequence ID" value="KTC94500.1"/>
    <property type="molecule type" value="Genomic_DNA"/>
</dbReference>
<proteinExistence type="predicted"/>
<organism evidence="1 2">
    <name type="scientific">Legionella erythra</name>
    <dbReference type="NCBI Taxonomy" id="448"/>
    <lineage>
        <taxon>Bacteria</taxon>
        <taxon>Pseudomonadati</taxon>
        <taxon>Pseudomonadota</taxon>
        <taxon>Gammaproteobacteria</taxon>
        <taxon>Legionellales</taxon>
        <taxon>Legionellaceae</taxon>
        <taxon>Legionella</taxon>
    </lineage>
</organism>
<evidence type="ECO:0000313" key="1">
    <source>
        <dbReference type="EMBL" id="KTC94500.1"/>
    </source>
</evidence>
<comment type="caution">
    <text evidence="1">The sequence shown here is derived from an EMBL/GenBank/DDBJ whole genome shotgun (WGS) entry which is preliminary data.</text>
</comment>
<sequence>MLLQKVLKRILELEEIKKDLIERKNVLDAHRHHLLTQLNSTGVSLTEFDDYRRRYMLFLKEESTVEQEYQSMQIMAQVLNPKAPAFERLIIGAGVAGTLLFQEFSPEYRSKNLAHPHLPNILVLNDPANLNTWPKEGSRVMGQPASVQTPTGFPHHSTDFDLKHGNDSTNPYNYVLAKDFHSALVATQVELNMPVLQAEARSIEKREEHLADWLWDGYEYRLSVVCKLDNETQMVHLYTHHIDICAGLGPSRKLTDTQISPVLAEKLVKRQSLIYAQDGDVSLKGDVLLYGGSAINAAWATEIFARSGETDGVKIKKLVSRNRKGLDDISTLSRFISEACEKRLELAVGELAHVRELDDGRLAVSFKARECDPYQGMREGEEIICDKLVVAIGQVNPEITEGLSHFKQCVYKTHLDTKPIPLGTYSPDHRIFVWGAAGTLGIGLGATEKEIFIKQIQDHANSFPYESMALGGIFRVSWVIPQMCKHLSNLGLFPSTPGYDSRKFLCPDINQATIEDLEALIASENPVVRRKSAETIIKLRCAVMPNDIKDAPGIQSMTQLETILAPELLVHVRRVYFPFESEVGLQKQAAKIKKIKMSANRHGLFTASKPSVDEFDESIARMNALTDRSDIQLPVIDSPKNPEEKEDSVELIDMEQRLSIYS</sequence>
<name>A0A0W0TFW7_LEGER</name>
<dbReference type="STRING" id="448.Lery_2667"/>
<dbReference type="OrthoDB" id="5649564at2"/>
<dbReference type="PATRIC" id="fig|448.7.peg.2798"/>
<accession>A0A0W0TFW7</accession>
<evidence type="ECO:0000313" key="2">
    <source>
        <dbReference type="Proteomes" id="UP000054773"/>
    </source>
</evidence>
<protein>
    <submittedName>
        <fullName evidence="1">Uncharacterized protein</fullName>
    </submittedName>
</protein>
<dbReference type="RefSeq" id="WP_058527746.1">
    <property type="nucleotide sequence ID" value="NZ_CAAAHY010000019.1"/>
</dbReference>
<gene>
    <name evidence="1" type="ORF">Lery_2667</name>
</gene>